<dbReference type="Proteomes" id="UP000667802">
    <property type="component" value="Unassembled WGS sequence"/>
</dbReference>
<evidence type="ECO:0000313" key="3">
    <source>
        <dbReference type="Proteomes" id="UP000667802"/>
    </source>
</evidence>
<dbReference type="Pfam" id="PF00376">
    <property type="entry name" value="MerR"/>
    <property type="match status" value="1"/>
</dbReference>
<dbReference type="AlphaFoldDB" id="A0AAP5IEN2"/>
<accession>A0AAP5IEN2</accession>
<proteinExistence type="predicted"/>
<protein>
    <submittedName>
        <fullName evidence="2">MerR family DNA-binding transcriptional regulator</fullName>
    </submittedName>
</protein>
<sequence>MANHVPPRIAAARLGVSTKTLERWLEEGKIKGIRTPSGQRRYDVDSVISAGSTSSEDGRATIIYARVSSRSQKTDLEQQVQDSLSNYLQAIACYHLRTTYLHFSWLIKT</sequence>
<evidence type="ECO:0000313" key="2">
    <source>
        <dbReference type="EMBL" id="MDR9898303.1"/>
    </source>
</evidence>
<dbReference type="EMBL" id="JAALHA020000017">
    <property type="protein sequence ID" value="MDR9898303.1"/>
    <property type="molecule type" value="Genomic_DNA"/>
</dbReference>
<gene>
    <name evidence="2" type="ORF">G7B40_027630</name>
</gene>
<dbReference type="InterPro" id="IPR009061">
    <property type="entry name" value="DNA-bd_dom_put_sf"/>
</dbReference>
<feature type="domain" description="Resolvase/invertase-type recombinase catalytic" evidence="1">
    <location>
        <begin position="60"/>
        <end position="109"/>
    </location>
</feature>
<reference evidence="3" key="1">
    <citation type="journal article" date="2021" name="Science">
        <title>Hunting the eagle killer: A cyanobacterial neurotoxin causes vacuolar myelinopathy.</title>
        <authorList>
            <person name="Breinlinger S."/>
            <person name="Phillips T.J."/>
            <person name="Haram B.N."/>
            <person name="Mares J."/>
            <person name="Martinez Yerena J.A."/>
            <person name="Hrouzek P."/>
            <person name="Sobotka R."/>
            <person name="Henderson W.M."/>
            <person name="Schmieder P."/>
            <person name="Williams S.M."/>
            <person name="Lauderdale J.D."/>
            <person name="Wilde H.D."/>
            <person name="Gerrin W."/>
            <person name="Kust A."/>
            <person name="Washington J.W."/>
            <person name="Wagner C."/>
            <person name="Geier B."/>
            <person name="Liebeke M."/>
            <person name="Enke H."/>
            <person name="Niedermeyer T.H.J."/>
            <person name="Wilde S.B."/>
        </authorList>
    </citation>
    <scope>NUCLEOTIDE SEQUENCE [LARGE SCALE GENOMIC DNA]</scope>
    <source>
        <strain evidence="3">Thurmond2011</strain>
    </source>
</reference>
<dbReference type="RefSeq" id="WP_208342938.1">
    <property type="nucleotide sequence ID" value="NZ_CAWQFN010000226.1"/>
</dbReference>
<dbReference type="GO" id="GO:0006355">
    <property type="term" value="P:regulation of DNA-templated transcription"/>
    <property type="evidence" value="ECO:0007669"/>
    <property type="project" value="InterPro"/>
</dbReference>
<dbReference type="PROSITE" id="PS51736">
    <property type="entry name" value="RECOMBINASES_3"/>
    <property type="match status" value="1"/>
</dbReference>
<dbReference type="PANTHER" id="PTHR36172">
    <property type="match status" value="1"/>
</dbReference>
<comment type="caution">
    <text evidence="2">The sequence shown here is derived from an EMBL/GenBank/DDBJ whole genome shotgun (WGS) entry which is preliminary data.</text>
</comment>
<keyword evidence="2" id="KW-0238">DNA-binding</keyword>
<evidence type="ECO:0000259" key="1">
    <source>
        <dbReference type="PROSITE" id="PS51736"/>
    </source>
</evidence>
<name>A0AAP5IEN2_9CYAN</name>
<dbReference type="Gene3D" id="1.10.1660.10">
    <property type="match status" value="1"/>
</dbReference>
<dbReference type="PANTHER" id="PTHR36172:SF1">
    <property type="entry name" value="RESOLVASE-RELATED"/>
    <property type="match status" value="1"/>
</dbReference>
<organism evidence="2 3">
    <name type="scientific">Aetokthonos hydrillicola Thurmond2011</name>
    <dbReference type="NCBI Taxonomy" id="2712845"/>
    <lineage>
        <taxon>Bacteria</taxon>
        <taxon>Bacillati</taxon>
        <taxon>Cyanobacteriota</taxon>
        <taxon>Cyanophyceae</taxon>
        <taxon>Nostocales</taxon>
        <taxon>Hapalosiphonaceae</taxon>
        <taxon>Aetokthonos</taxon>
    </lineage>
</organism>
<dbReference type="InterPro" id="IPR051491">
    <property type="entry name" value="Recombinase/Transposase-rel"/>
</dbReference>
<dbReference type="SUPFAM" id="SSF46955">
    <property type="entry name" value="Putative DNA-binding domain"/>
    <property type="match status" value="1"/>
</dbReference>
<dbReference type="GO" id="GO:0000150">
    <property type="term" value="F:DNA strand exchange activity"/>
    <property type="evidence" value="ECO:0007669"/>
    <property type="project" value="InterPro"/>
</dbReference>
<dbReference type="InterPro" id="IPR000551">
    <property type="entry name" value="MerR-type_HTH_dom"/>
</dbReference>
<dbReference type="GO" id="GO:0003677">
    <property type="term" value="F:DNA binding"/>
    <property type="evidence" value="ECO:0007669"/>
    <property type="project" value="UniProtKB-KW"/>
</dbReference>
<dbReference type="InterPro" id="IPR006119">
    <property type="entry name" value="Resolv_N"/>
</dbReference>
<keyword evidence="3" id="KW-1185">Reference proteome</keyword>